<dbReference type="GeneID" id="302999301"/>
<evidence type="ECO:0000313" key="12">
    <source>
        <dbReference type="Proteomes" id="UP000006852"/>
    </source>
</evidence>
<organism evidence="11 12">
    <name type="scientific">Treponema succinifaciens (strain ATCC 33096 / DSM 2489 / 6091)</name>
    <dbReference type="NCBI Taxonomy" id="869209"/>
    <lineage>
        <taxon>Bacteria</taxon>
        <taxon>Pseudomonadati</taxon>
        <taxon>Spirochaetota</taxon>
        <taxon>Spirochaetia</taxon>
        <taxon>Spirochaetales</taxon>
        <taxon>Treponemataceae</taxon>
        <taxon>Treponema</taxon>
    </lineage>
</organism>
<dbReference type="GO" id="GO:0046872">
    <property type="term" value="F:metal ion binding"/>
    <property type="evidence" value="ECO:0007669"/>
    <property type="project" value="UniProtKB-UniRule"/>
</dbReference>
<accession>F2NWC8</accession>
<dbReference type="EC" id="3.1.-.-" evidence="10"/>
<dbReference type="Pfam" id="PF01867">
    <property type="entry name" value="Cas_Cas1"/>
    <property type="match status" value="1"/>
</dbReference>
<dbReference type="eggNOG" id="COG1518">
    <property type="taxonomic scope" value="Bacteria"/>
</dbReference>
<protein>
    <recommendedName>
        <fullName evidence="10">CRISPR-associated endonuclease Cas1</fullName>
        <ecNumber evidence="10">3.1.-.-</ecNumber>
    </recommendedName>
</protein>
<keyword evidence="6 10" id="KW-0051">Antiviral defense</keyword>
<name>F2NWC8_TRES6</name>
<dbReference type="PANTHER" id="PTHR34353">
    <property type="entry name" value="CRISPR-ASSOCIATED ENDONUCLEASE CAS1 1"/>
    <property type="match status" value="1"/>
</dbReference>
<dbReference type="GO" id="GO:0004519">
    <property type="term" value="F:endonuclease activity"/>
    <property type="evidence" value="ECO:0007669"/>
    <property type="project" value="UniProtKB-UniRule"/>
</dbReference>
<keyword evidence="12" id="KW-1185">Reference proteome</keyword>
<evidence type="ECO:0000256" key="1">
    <source>
        <dbReference type="ARBA" id="ARBA00022722"/>
    </source>
</evidence>
<evidence type="ECO:0000256" key="2">
    <source>
        <dbReference type="ARBA" id="ARBA00022723"/>
    </source>
</evidence>
<dbReference type="NCBIfam" id="TIGR00287">
    <property type="entry name" value="cas1"/>
    <property type="match status" value="1"/>
</dbReference>
<evidence type="ECO:0000256" key="8">
    <source>
        <dbReference type="ARBA" id="ARBA00023211"/>
    </source>
</evidence>
<reference evidence="11 12" key="1">
    <citation type="journal article" date="2011" name="Stand. Genomic Sci.">
        <title>Complete genome sequence of Treponema succinifaciens type strain (6091).</title>
        <authorList>
            <person name="Han C."/>
            <person name="Gronow S."/>
            <person name="Teshima H."/>
            <person name="Lapidus A."/>
            <person name="Nolan M."/>
            <person name="Lucas S."/>
            <person name="Hammon N."/>
            <person name="Deshpande S."/>
            <person name="Cheng J.F."/>
            <person name="Zeytun A."/>
            <person name="Tapia R."/>
            <person name="Goodwin L."/>
            <person name="Pitluck S."/>
            <person name="Liolios K."/>
            <person name="Pagani I."/>
            <person name="Ivanova N."/>
            <person name="Mavromatis K."/>
            <person name="Mikhailova N."/>
            <person name="Huntemann M."/>
            <person name="Pati A."/>
            <person name="Chen A."/>
            <person name="Palaniappan K."/>
            <person name="Land M."/>
            <person name="Hauser L."/>
            <person name="Brambilla E.M."/>
            <person name="Rohde M."/>
            <person name="Goker M."/>
            <person name="Woyke T."/>
            <person name="Bristow J."/>
            <person name="Eisen J.A."/>
            <person name="Markowitz V."/>
            <person name="Hugenholtz P."/>
            <person name="Kyrpides N.C."/>
            <person name="Klenk H.P."/>
            <person name="Detter J.C."/>
        </authorList>
    </citation>
    <scope>NUCLEOTIDE SEQUENCE [LARGE SCALE GENOMIC DNA]</scope>
    <source>
        <strain evidence="12">ATCC 33096 / DSM 2489 / 6091</strain>
    </source>
</reference>
<dbReference type="GO" id="GO:0003677">
    <property type="term" value="F:DNA binding"/>
    <property type="evidence" value="ECO:0007669"/>
    <property type="project" value="UniProtKB-KW"/>
</dbReference>
<dbReference type="Proteomes" id="UP000006852">
    <property type="component" value="Chromosome"/>
</dbReference>
<evidence type="ECO:0000256" key="3">
    <source>
        <dbReference type="ARBA" id="ARBA00022759"/>
    </source>
</evidence>
<gene>
    <name evidence="10" type="primary">cas1</name>
    <name evidence="11" type="ordered locus">Tresu_2180</name>
</gene>
<keyword evidence="5 10" id="KW-0460">Magnesium</keyword>
<keyword evidence="2 10" id="KW-0479">Metal-binding</keyword>
<dbReference type="STRING" id="869209.Tresu_2180"/>
<evidence type="ECO:0000256" key="6">
    <source>
        <dbReference type="ARBA" id="ARBA00023118"/>
    </source>
</evidence>
<evidence type="ECO:0000256" key="4">
    <source>
        <dbReference type="ARBA" id="ARBA00022801"/>
    </source>
</evidence>
<dbReference type="PANTHER" id="PTHR34353:SF2">
    <property type="entry name" value="CRISPR-ASSOCIATED ENDONUCLEASE CAS1 1"/>
    <property type="match status" value="1"/>
</dbReference>
<evidence type="ECO:0000256" key="9">
    <source>
        <dbReference type="ARBA" id="ARBA00038592"/>
    </source>
</evidence>
<feature type="binding site" evidence="10">
    <location>
        <position position="241"/>
    </location>
    <ligand>
        <name>Mn(2+)</name>
        <dbReference type="ChEBI" id="CHEBI:29035"/>
    </ligand>
</feature>
<dbReference type="CDD" id="cd09634">
    <property type="entry name" value="Cas1_I-II-III"/>
    <property type="match status" value="1"/>
</dbReference>
<feature type="binding site" evidence="10">
    <location>
        <position position="160"/>
    </location>
    <ligand>
        <name>Mn(2+)</name>
        <dbReference type="ChEBI" id="CHEBI:29035"/>
    </ligand>
</feature>
<keyword evidence="8 10" id="KW-0464">Manganese</keyword>
<dbReference type="HOGENOM" id="CLU_052779_1_0_12"/>
<evidence type="ECO:0000313" key="11">
    <source>
        <dbReference type="EMBL" id="AEB15049.1"/>
    </source>
</evidence>
<evidence type="ECO:0000256" key="7">
    <source>
        <dbReference type="ARBA" id="ARBA00023125"/>
    </source>
</evidence>
<dbReference type="GO" id="GO:0051607">
    <property type="term" value="P:defense response to virus"/>
    <property type="evidence" value="ECO:0007669"/>
    <property type="project" value="UniProtKB-UniRule"/>
</dbReference>
<evidence type="ECO:0000256" key="5">
    <source>
        <dbReference type="ARBA" id="ARBA00022842"/>
    </source>
</evidence>
<dbReference type="Gene3D" id="3.100.10.20">
    <property type="entry name" value="CRISPR-associated endonuclease Cas1, N-terminal domain"/>
    <property type="match status" value="1"/>
</dbReference>
<comment type="cofactor">
    <cofactor evidence="10">
        <name>Mg(2+)</name>
        <dbReference type="ChEBI" id="CHEBI:18420"/>
    </cofactor>
    <cofactor evidence="10">
        <name>Mn(2+)</name>
        <dbReference type="ChEBI" id="CHEBI:29035"/>
    </cofactor>
</comment>
<reference evidence="12" key="2">
    <citation type="submission" date="2011-04" db="EMBL/GenBank/DDBJ databases">
        <title>The complete genome of chromosome of Treponema succinifaciens DSM 2489.</title>
        <authorList>
            <person name="Lucas S."/>
            <person name="Copeland A."/>
            <person name="Lapidus A."/>
            <person name="Bruce D."/>
            <person name="Goodwin L."/>
            <person name="Pitluck S."/>
            <person name="Peters L."/>
            <person name="Kyrpides N."/>
            <person name="Mavromatis K."/>
            <person name="Ivanova N."/>
            <person name="Ovchinnikova G."/>
            <person name="Teshima H."/>
            <person name="Detter J.C."/>
            <person name="Tapia R."/>
            <person name="Han C."/>
            <person name="Land M."/>
            <person name="Hauser L."/>
            <person name="Markowitz V."/>
            <person name="Cheng J.-F."/>
            <person name="Hugenholtz P."/>
            <person name="Woyke T."/>
            <person name="Wu D."/>
            <person name="Gronow S."/>
            <person name="Wellnitz S."/>
            <person name="Brambilla E."/>
            <person name="Klenk H.-P."/>
            <person name="Eisen J.A."/>
        </authorList>
    </citation>
    <scope>NUCLEOTIDE SEQUENCE [LARGE SCALE GENOMIC DNA]</scope>
    <source>
        <strain evidence="12">ATCC 33096 / DSM 2489 / 6091</strain>
    </source>
</reference>
<evidence type="ECO:0000256" key="10">
    <source>
        <dbReference type="HAMAP-Rule" id="MF_01470"/>
    </source>
</evidence>
<comment type="function">
    <text evidence="10">CRISPR (clustered regularly interspaced short palindromic repeat), is an adaptive immune system that provides protection against mobile genetic elements (viruses, transposable elements and conjugative plasmids). CRISPR clusters contain spacers, sequences complementary to antecedent mobile elements, and target invading nucleic acids. CRISPR clusters are transcribed and processed into CRISPR RNA (crRNA). Acts as a dsDNA endonuclease. Involved in the integration of spacer DNA into the CRISPR cassette.</text>
</comment>
<comment type="similarity">
    <text evidence="10">Belongs to the CRISPR-associated endonuclease Cas1 family.</text>
</comment>
<keyword evidence="7 10" id="KW-0238">DNA-binding</keyword>
<dbReference type="GO" id="GO:0016787">
    <property type="term" value="F:hydrolase activity"/>
    <property type="evidence" value="ECO:0007669"/>
    <property type="project" value="UniProtKB-KW"/>
</dbReference>
<dbReference type="InterPro" id="IPR042206">
    <property type="entry name" value="CRISPR-assoc_Cas1_C"/>
</dbReference>
<dbReference type="AlphaFoldDB" id="F2NWC8"/>
<keyword evidence="1 10" id="KW-0540">Nuclease</keyword>
<dbReference type="InterPro" id="IPR050646">
    <property type="entry name" value="Cas1"/>
</dbReference>
<proteinExistence type="inferred from homology"/>
<dbReference type="InterPro" id="IPR042211">
    <property type="entry name" value="CRISPR-assoc_Cas1_N"/>
</dbReference>
<keyword evidence="3 10" id="KW-0255">Endonuclease</keyword>
<feature type="binding site" evidence="10">
    <location>
        <position position="226"/>
    </location>
    <ligand>
        <name>Mn(2+)</name>
        <dbReference type="ChEBI" id="CHEBI:29035"/>
    </ligand>
</feature>
<keyword evidence="4 10" id="KW-0378">Hydrolase</keyword>
<dbReference type="GO" id="GO:0043571">
    <property type="term" value="P:maintenance of CRISPR repeat elements"/>
    <property type="evidence" value="ECO:0007669"/>
    <property type="project" value="UniProtKB-UniRule"/>
</dbReference>
<dbReference type="Gene3D" id="1.20.120.920">
    <property type="entry name" value="CRISPR-associated endonuclease Cas1, C-terminal domain"/>
    <property type="match status" value="1"/>
</dbReference>
<dbReference type="KEGG" id="tsu:Tresu_2180"/>
<dbReference type="InterPro" id="IPR002729">
    <property type="entry name" value="CRISPR-assoc_Cas1"/>
</dbReference>
<dbReference type="HAMAP" id="MF_01470">
    <property type="entry name" value="Cas1"/>
    <property type="match status" value="1"/>
</dbReference>
<sequence length="366" mass="41486">MSEIYILSDYGKLSKKDETIVFSQPDGTSTILFPFKTEHLVLVGKVSISADALRLLTKYKIGTTFLSSNGRFNGKLSFGDGKNIFLRQKQFRILDNPQKSLEIAKSIVSGKIRNEISFMQRIKRKNSNENEAVENAISSVKNTLSNAEKTDDIEKLRGYEGLAARKYFEVFKFNLQDEWAEFKTRSKNPPRTNVNAVLSFLYTLLMYRVESAIESQGLDSCCGNLHAVNYGKTALVFDLMEEFRSPVCDSVCCSLFNLGTLKSEDFEKKEFSAESEDYPLELEQGKGDSDSNLGDEENSPAKYGILLTKAGIKKVISAFEAKMNSLILYSPTAQKISYTKIIYQQVQHYKRVICGEETEYKAYYFK</sequence>
<dbReference type="RefSeq" id="WP_013702301.1">
    <property type="nucleotide sequence ID" value="NC_015385.1"/>
</dbReference>
<dbReference type="EMBL" id="CP002631">
    <property type="protein sequence ID" value="AEB15049.1"/>
    <property type="molecule type" value="Genomic_DNA"/>
</dbReference>
<dbReference type="OrthoDB" id="9803119at2"/>
<comment type="subunit">
    <text evidence="9 10">Homodimer, forms a heterotetramer with a Cas2 homodimer.</text>
</comment>